<evidence type="ECO:0000256" key="4">
    <source>
        <dbReference type="ARBA" id="ARBA00022485"/>
    </source>
</evidence>
<dbReference type="GO" id="GO:0045454">
    <property type="term" value="P:cell redox homeostasis"/>
    <property type="evidence" value="ECO:0007669"/>
    <property type="project" value="TreeGrafter"/>
</dbReference>
<evidence type="ECO:0000259" key="12">
    <source>
        <dbReference type="PROSITE" id="PS51674"/>
    </source>
</evidence>
<evidence type="ECO:0000256" key="2">
    <source>
        <dbReference type="ARBA" id="ARBA00004496"/>
    </source>
</evidence>
<comment type="subcellular location">
    <subcellularLocation>
        <location evidence="2">Cytoplasm</location>
    </subcellularLocation>
</comment>
<dbReference type="Pfam" id="PF02467">
    <property type="entry name" value="Whib"/>
    <property type="match status" value="1"/>
</dbReference>
<reference evidence="13 14" key="1">
    <citation type="submission" date="2019-03" db="EMBL/GenBank/DDBJ databases">
        <title>Genomic Encyclopedia of Type Strains, Phase IV (KMG-IV): sequencing the most valuable type-strain genomes for metagenomic binning, comparative biology and taxonomic classification.</title>
        <authorList>
            <person name="Goeker M."/>
        </authorList>
    </citation>
    <scope>NUCLEOTIDE SEQUENCE [LARGE SCALE GENOMIC DNA]</scope>
    <source>
        <strain evidence="13 14">DSM 45361</strain>
    </source>
</reference>
<dbReference type="GO" id="GO:0046872">
    <property type="term" value="F:metal ion binding"/>
    <property type="evidence" value="ECO:0007669"/>
    <property type="project" value="UniProtKB-KW"/>
</dbReference>
<keyword evidence="8" id="KW-0805">Transcription regulation</keyword>
<organism evidence="13 14">
    <name type="scientific">Labedaea rhizosphaerae</name>
    <dbReference type="NCBI Taxonomy" id="598644"/>
    <lineage>
        <taxon>Bacteria</taxon>
        <taxon>Bacillati</taxon>
        <taxon>Actinomycetota</taxon>
        <taxon>Actinomycetes</taxon>
        <taxon>Pseudonocardiales</taxon>
        <taxon>Pseudonocardiaceae</taxon>
        <taxon>Labedaea</taxon>
    </lineage>
</organism>
<dbReference type="PANTHER" id="PTHR38839">
    <property type="entry name" value="TRANSCRIPTIONAL REGULATOR WHID-RELATED"/>
    <property type="match status" value="1"/>
</dbReference>
<keyword evidence="5" id="KW-0479">Metal-binding</keyword>
<proteinExistence type="inferred from homology"/>
<keyword evidence="9" id="KW-0238">DNA-binding</keyword>
<dbReference type="EMBL" id="SNXZ01000010">
    <property type="protein sequence ID" value="TDP90525.1"/>
    <property type="molecule type" value="Genomic_DNA"/>
</dbReference>
<dbReference type="GO" id="GO:0003677">
    <property type="term" value="F:DNA binding"/>
    <property type="evidence" value="ECO:0007669"/>
    <property type="project" value="UniProtKB-KW"/>
</dbReference>
<dbReference type="GO" id="GO:0005737">
    <property type="term" value="C:cytoplasm"/>
    <property type="evidence" value="ECO:0007669"/>
    <property type="project" value="UniProtKB-SubCell"/>
</dbReference>
<dbReference type="RefSeq" id="WP_166659497.1">
    <property type="nucleotide sequence ID" value="NZ_SNXZ01000010.1"/>
</dbReference>
<keyword evidence="7" id="KW-0411">Iron-sulfur</keyword>
<dbReference type="GO" id="GO:0045892">
    <property type="term" value="P:negative regulation of DNA-templated transcription"/>
    <property type="evidence" value="ECO:0007669"/>
    <property type="project" value="TreeGrafter"/>
</dbReference>
<accession>A0A4R6RW24</accession>
<dbReference type="InterPro" id="IPR034768">
    <property type="entry name" value="4FE4S_WBL"/>
</dbReference>
<dbReference type="AlphaFoldDB" id="A0A4R6RW24"/>
<keyword evidence="11" id="KW-0804">Transcription</keyword>
<comment type="similarity">
    <text evidence="3">Belongs to the WhiB family.</text>
</comment>
<keyword evidence="6" id="KW-0408">Iron</keyword>
<evidence type="ECO:0000313" key="14">
    <source>
        <dbReference type="Proteomes" id="UP000295444"/>
    </source>
</evidence>
<dbReference type="GO" id="GO:0051539">
    <property type="term" value="F:4 iron, 4 sulfur cluster binding"/>
    <property type="evidence" value="ECO:0007669"/>
    <property type="project" value="UniProtKB-KW"/>
</dbReference>
<name>A0A4R6RW24_LABRH</name>
<dbReference type="PROSITE" id="PS51674">
    <property type="entry name" value="4FE4S_WBL"/>
    <property type="match status" value="1"/>
</dbReference>
<evidence type="ECO:0000256" key="11">
    <source>
        <dbReference type="ARBA" id="ARBA00023163"/>
    </source>
</evidence>
<evidence type="ECO:0000256" key="7">
    <source>
        <dbReference type="ARBA" id="ARBA00023014"/>
    </source>
</evidence>
<protein>
    <submittedName>
        <fullName evidence="13">Transcription factor WhiB</fullName>
    </submittedName>
</protein>
<evidence type="ECO:0000313" key="13">
    <source>
        <dbReference type="EMBL" id="TDP90525.1"/>
    </source>
</evidence>
<evidence type="ECO:0000256" key="9">
    <source>
        <dbReference type="ARBA" id="ARBA00023125"/>
    </source>
</evidence>
<comment type="caution">
    <text evidence="13">The sequence shown here is derived from an EMBL/GenBank/DDBJ whole genome shotgun (WGS) entry which is preliminary data.</text>
</comment>
<sequence length="184" mass="20838">MTVTEYPRLPRAIPSWHGEAACRLFPELADLWHDAKAKSAEDLAVRLICAGCPVRFQCAVGALERGEAYGIWGGLDRRDRKAIALKYGYPIPAVVPEHGSDARYKKHGCRCPECKDGHARYEAERRQLVRERGNVWRKRTPAVPVACSPIHAPTTRSSRSIRRRLDRCGRAHARARRARRAHAR</sequence>
<evidence type="ECO:0000256" key="1">
    <source>
        <dbReference type="ARBA" id="ARBA00001966"/>
    </source>
</evidence>
<evidence type="ECO:0000256" key="5">
    <source>
        <dbReference type="ARBA" id="ARBA00022723"/>
    </source>
</evidence>
<evidence type="ECO:0000256" key="10">
    <source>
        <dbReference type="ARBA" id="ARBA00023157"/>
    </source>
</evidence>
<evidence type="ECO:0000256" key="6">
    <source>
        <dbReference type="ARBA" id="ARBA00023004"/>
    </source>
</evidence>
<keyword evidence="14" id="KW-1185">Reference proteome</keyword>
<keyword evidence="10" id="KW-1015">Disulfide bond</keyword>
<gene>
    <name evidence="13" type="ORF">EV186_11065</name>
</gene>
<keyword evidence="4" id="KW-0004">4Fe-4S</keyword>
<dbReference type="InterPro" id="IPR003482">
    <property type="entry name" value="Whib"/>
</dbReference>
<dbReference type="Proteomes" id="UP000295444">
    <property type="component" value="Unassembled WGS sequence"/>
</dbReference>
<comment type="cofactor">
    <cofactor evidence="1">
        <name>[4Fe-4S] cluster</name>
        <dbReference type="ChEBI" id="CHEBI:49883"/>
    </cofactor>
</comment>
<evidence type="ECO:0000256" key="3">
    <source>
        <dbReference type="ARBA" id="ARBA00006597"/>
    </source>
</evidence>
<evidence type="ECO:0000256" key="8">
    <source>
        <dbReference type="ARBA" id="ARBA00023015"/>
    </source>
</evidence>
<dbReference type="GO" id="GO:0047134">
    <property type="term" value="F:protein-disulfide reductase [NAD(P)H] activity"/>
    <property type="evidence" value="ECO:0007669"/>
    <property type="project" value="TreeGrafter"/>
</dbReference>
<feature type="domain" description="4Fe-4S Wbl-type" evidence="12">
    <location>
        <begin position="21"/>
        <end position="82"/>
    </location>
</feature>